<sequence>MFIRTALTEPEEQDEFYRDRTEMKKHLSLILKCPTDTDTGTYSCKIYNREGNMLRWKTQENQGQKQAPLIQLL</sequence>
<organism evidence="1 2">
    <name type="scientific">Scortum barcoo</name>
    <name type="common">barcoo grunter</name>
    <dbReference type="NCBI Taxonomy" id="214431"/>
    <lineage>
        <taxon>Eukaryota</taxon>
        <taxon>Metazoa</taxon>
        <taxon>Chordata</taxon>
        <taxon>Craniata</taxon>
        <taxon>Vertebrata</taxon>
        <taxon>Euteleostomi</taxon>
        <taxon>Actinopterygii</taxon>
        <taxon>Neopterygii</taxon>
        <taxon>Teleostei</taxon>
        <taxon>Neoteleostei</taxon>
        <taxon>Acanthomorphata</taxon>
        <taxon>Eupercaria</taxon>
        <taxon>Centrarchiformes</taxon>
        <taxon>Terapontoidei</taxon>
        <taxon>Terapontidae</taxon>
        <taxon>Scortum</taxon>
    </lineage>
</organism>
<protein>
    <submittedName>
        <fullName evidence="1">Uncharacterized protein</fullName>
    </submittedName>
</protein>
<comment type="caution">
    <text evidence="1">The sequence shown here is derived from an EMBL/GenBank/DDBJ whole genome shotgun (WGS) entry which is preliminary data.</text>
</comment>
<accession>A0ACB8X808</accession>
<gene>
    <name evidence="1" type="ORF">L3Q82_016650</name>
</gene>
<dbReference type="EMBL" id="CM041532">
    <property type="protein sequence ID" value="KAI3376124.1"/>
    <property type="molecule type" value="Genomic_DNA"/>
</dbReference>
<name>A0ACB8X808_9TELE</name>
<dbReference type="Proteomes" id="UP000831701">
    <property type="component" value="Chromosome 2"/>
</dbReference>
<reference evidence="1" key="1">
    <citation type="submission" date="2022-04" db="EMBL/GenBank/DDBJ databases">
        <title>Jade perch genome.</title>
        <authorList>
            <person name="Chao B."/>
        </authorList>
    </citation>
    <scope>NUCLEOTIDE SEQUENCE</scope>
    <source>
        <strain evidence="1">CB-2022</strain>
    </source>
</reference>
<evidence type="ECO:0000313" key="2">
    <source>
        <dbReference type="Proteomes" id="UP000831701"/>
    </source>
</evidence>
<evidence type="ECO:0000313" key="1">
    <source>
        <dbReference type="EMBL" id="KAI3376124.1"/>
    </source>
</evidence>
<proteinExistence type="predicted"/>
<keyword evidence="2" id="KW-1185">Reference proteome</keyword>